<keyword evidence="2" id="KW-0175">Coiled coil</keyword>
<reference evidence="5 6" key="1">
    <citation type="journal article" date="2021" name="G3 (Bethesda)">
        <title>Improved contiguity of the threespine stickleback genome using long-read sequencing.</title>
        <authorList>
            <person name="Nath S."/>
            <person name="Shaw D.E."/>
            <person name="White M.A."/>
        </authorList>
    </citation>
    <scope>NUCLEOTIDE SEQUENCE [LARGE SCALE GENOMIC DNA]</scope>
    <source>
        <strain evidence="5 6">Lake Benthic</strain>
    </source>
</reference>
<dbReference type="Gene3D" id="3.40.50.300">
    <property type="entry name" value="P-loop containing nucleotide triphosphate hydrolases"/>
    <property type="match status" value="1"/>
</dbReference>
<dbReference type="PANTHER" id="PTHR32046">
    <property type="entry name" value="G DOMAIN-CONTAINING PROTEIN"/>
    <property type="match status" value="1"/>
</dbReference>
<evidence type="ECO:0000256" key="1">
    <source>
        <dbReference type="RuleBase" id="RU004560"/>
    </source>
</evidence>
<evidence type="ECO:0000313" key="6">
    <source>
        <dbReference type="Proteomes" id="UP000007635"/>
    </source>
</evidence>
<dbReference type="GeneTree" id="ENSGT00500000044904"/>
<dbReference type="SUPFAM" id="SSF52540">
    <property type="entry name" value="P-loop containing nucleoside triphosphate hydrolases"/>
    <property type="match status" value="1"/>
</dbReference>
<evidence type="ECO:0000256" key="2">
    <source>
        <dbReference type="SAM" id="Coils"/>
    </source>
</evidence>
<dbReference type="PANTHER" id="PTHR32046:SF11">
    <property type="entry name" value="IMMUNE-ASSOCIATED NUCLEOTIDE-BINDING PROTEIN 10-LIKE"/>
    <property type="match status" value="1"/>
</dbReference>
<dbReference type="PROSITE" id="PS00675">
    <property type="entry name" value="SIGMA54_INTERACT_1"/>
    <property type="match status" value="1"/>
</dbReference>
<sequence length="562" mass="63686">MPGSGVSPASRPVFGKSDSAQSSNSCEAVTMAMMTNAASKYKDIISKSYEIKKGSPTIYQLRLTKENIGTLKRMSLGVKNPNKVNKTILLVGETGTGKSTLVNALVNFAMGVKWEDDVWFQIVEDEKKDQSQSQTSDVVVYEIFGLEDKTLPYSLTIIDTPGFGDTEGIEHDEIVSQRLFDLFRSVGGVHKINAVGLVLKATENRLSDRLSYILNSVLSLFGKDLEQNIITLLTHSTGRFPKNALDALKAANIKCARNDRKQPVHFLFDSCQNEDRTEGDTGLKDAYNKAMHEMERFITLLQNYAPQKLETTVDVLNERIRLTACIQNLQERIQCMELKQKEIQQTQEALKQNEEGMKSFEGFTVEVDESYKDKEPIKSGMWGLFFYEGAVTCKVCEENCHYPGCTMSHYPSHCEVMKEGRCTSCTNKCPVADHVKEGYMYVTKTRKVKKTLKDVKKKYEENKAQNEKSQDILESLEKDMETREALKTKTLYEAYDHVVRLDQIALSVVSVSTYVHLDFLIEEMEKKGDTKKAQKLKEMSGRKNKIDIAAIKYLYRKYVSSK</sequence>
<dbReference type="InterPro" id="IPR027417">
    <property type="entry name" value="P-loop_NTPase"/>
</dbReference>
<feature type="region of interest" description="Disordered" evidence="3">
    <location>
        <begin position="1"/>
        <end position="21"/>
    </location>
</feature>
<feature type="coiled-coil region" evidence="2">
    <location>
        <begin position="326"/>
        <end position="356"/>
    </location>
</feature>
<organism evidence="5 6">
    <name type="scientific">Gasterosteus aculeatus aculeatus</name>
    <name type="common">three-spined stickleback</name>
    <dbReference type="NCBI Taxonomy" id="481459"/>
    <lineage>
        <taxon>Eukaryota</taxon>
        <taxon>Metazoa</taxon>
        <taxon>Chordata</taxon>
        <taxon>Craniata</taxon>
        <taxon>Vertebrata</taxon>
        <taxon>Euteleostomi</taxon>
        <taxon>Actinopterygii</taxon>
        <taxon>Neopterygii</taxon>
        <taxon>Teleostei</taxon>
        <taxon>Neoteleostei</taxon>
        <taxon>Acanthomorphata</taxon>
        <taxon>Eupercaria</taxon>
        <taxon>Perciformes</taxon>
        <taxon>Cottioidei</taxon>
        <taxon>Gasterosteales</taxon>
        <taxon>Gasterosteidae</taxon>
        <taxon>Gasterosteus</taxon>
    </lineage>
</organism>
<feature type="coiled-coil region" evidence="2">
    <location>
        <begin position="449"/>
        <end position="486"/>
    </location>
</feature>
<accession>A0AAQ4RFT2</accession>
<reference evidence="5" key="2">
    <citation type="submission" date="2025-08" db="UniProtKB">
        <authorList>
            <consortium name="Ensembl"/>
        </authorList>
    </citation>
    <scope>IDENTIFICATION</scope>
</reference>
<keyword evidence="1" id="KW-0547">Nucleotide-binding</keyword>
<name>A0AAQ4RFT2_GASAC</name>
<evidence type="ECO:0000259" key="4">
    <source>
        <dbReference type="Pfam" id="PF00735"/>
    </source>
</evidence>
<proteinExistence type="inferred from homology"/>
<dbReference type="Pfam" id="PF00735">
    <property type="entry name" value="Septin"/>
    <property type="match status" value="1"/>
</dbReference>
<comment type="similarity">
    <text evidence="1">Belongs to the TRAFAC class TrmE-Era-EngA-EngB-Septin-like GTPase superfamily. Septin GTPase family.</text>
</comment>
<reference evidence="5" key="3">
    <citation type="submission" date="2025-09" db="UniProtKB">
        <authorList>
            <consortium name="Ensembl"/>
        </authorList>
    </citation>
    <scope>IDENTIFICATION</scope>
</reference>
<dbReference type="Proteomes" id="UP000007635">
    <property type="component" value="Chromosome XIV"/>
</dbReference>
<dbReference type="AlphaFoldDB" id="A0AAQ4RFT2"/>
<dbReference type="InterPro" id="IPR030379">
    <property type="entry name" value="G_SEPTIN_dom"/>
</dbReference>
<keyword evidence="1" id="KW-0342">GTP-binding</keyword>
<evidence type="ECO:0000313" key="5">
    <source>
        <dbReference type="Ensembl" id="ENSGACP00000061453.1"/>
    </source>
</evidence>
<dbReference type="GO" id="GO:0005525">
    <property type="term" value="F:GTP binding"/>
    <property type="evidence" value="ECO:0007669"/>
    <property type="project" value="UniProtKB-KW"/>
</dbReference>
<feature type="domain" description="Septin-type G" evidence="4">
    <location>
        <begin position="85"/>
        <end position="166"/>
    </location>
</feature>
<evidence type="ECO:0000256" key="3">
    <source>
        <dbReference type="SAM" id="MobiDB-lite"/>
    </source>
</evidence>
<protein>
    <recommendedName>
        <fullName evidence="4">Septin-type G domain-containing protein</fullName>
    </recommendedName>
</protein>
<dbReference type="Ensembl" id="ENSGACT00000046572.1">
    <property type="protein sequence ID" value="ENSGACP00000061453.1"/>
    <property type="gene ID" value="ENSGACG00000038014.1"/>
</dbReference>
<dbReference type="InterPro" id="IPR025662">
    <property type="entry name" value="Sigma_54_int_dom_ATP-bd_1"/>
</dbReference>
<keyword evidence="6" id="KW-1185">Reference proteome</keyword>